<dbReference type="EMBL" id="JBBEGM010000008">
    <property type="protein sequence ID" value="MEJ2863395.1"/>
    <property type="molecule type" value="Genomic_DNA"/>
</dbReference>
<dbReference type="Proteomes" id="UP001369736">
    <property type="component" value="Unassembled WGS sequence"/>
</dbReference>
<feature type="compositionally biased region" description="Basic and acidic residues" evidence="1">
    <location>
        <begin position="41"/>
        <end position="68"/>
    </location>
</feature>
<sequence length="77" mass="8870">MSADDGDEAGDEGRLGEAVDDAMKKEVWRALAPQFQHLTFESRRLQPPRDRTEIDDILDSIREQHPRPDDEDEPPQQ</sequence>
<gene>
    <name evidence="2" type="ORF">WCD58_19665</name>
</gene>
<evidence type="ECO:0000256" key="1">
    <source>
        <dbReference type="SAM" id="MobiDB-lite"/>
    </source>
</evidence>
<dbReference type="RefSeq" id="WP_337704758.1">
    <property type="nucleotide sequence ID" value="NZ_JBBEGM010000008.1"/>
</dbReference>
<proteinExistence type="predicted"/>
<name>A0ABU8M7T2_9PSEU</name>
<evidence type="ECO:0000313" key="2">
    <source>
        <dbReference type="EMBL" id="MEJ2863395.1"/>
    </source>
</evidence>
<reference evidence="2 3" key="1">
    <citation type="submission" date="2024-03" db="EMBL/GenBank/DDBJ databases">
        <title>Actinomycetospora sp. OC33-EN07, a novel actinomycete isolated from wild orchid (Aerides multiflora).</title>
        <authorList>
            <person name="Suriyachadkun C."/>
        </authorList>
    </citation>
    <scope>NUCLEOTIDE SEQUENCE [LARGE SCALE GENOMIC DNA]</scope>
    <source>
        <strain evidence="2 3">OC33-EN07</strain>
    </source>
</reference>
<organism evidence="2 3">
    <name type="scientific">Actinomycetospora flava</name>
    <dbReference type="NCBI Taxonomy" id="3129232"/>
    <lineage>
        <taxon>Bacteria</taxon>
        <taxon>Bacillati</taxon>
        <taxon>Actinomycetota</taxon>
        <taxon>Actinomycetes</taxon>
        <taxon>Pseudonocardiales</taxon>
        <taxon>Pseudonocardiaceae</taxon>
        <taxon>Actinomycetospora</taxon>
    </lineage>
</organism>
<accession>A0ABU8M7T2</accession>
<protein>
    <submittedName>
        <fullName evidence="2">Uncharacterized protein</fullName>
    </submittedName>
</protein>
<evidence type="ECO:0000313" key="3">
    <source>
        <dbReference type="Proteomes" id="UP001369736"/>
    </source>
</evidence>
<keyword evidence="3" id="KW-1185">Reference proteome</keyword>
<feature type="region of interest" description="Disordered" evidence="1">
    <location>
        <begin position="41"/>
        <end position="77"/>
    </location>
</feature>
<comment type="caution">
    <text evidence="2">The sequence shown here is derived from an EMBL/GenBank/DDBJ whole genome shotgun (WGS) entry which is preliminary data.</text>
</comment>